<evidence type="ECO:0000313" key="1">
    <source>
        <dbReference type="EMBL" id="ETN16141.1"/>
    </source>
</evidence>
<dbReference type="Proteomes" id="UP000018817">
    <property type="component" value="Unassembled WGS sequence"/>
</dbReference>
<dbReference type="OMA" id="ENDAMII"/>
<dbReference type="GeneID" id="20176328"/>
<accession>W2QT37</accession>
<dbReference type="RefSeq" id="XP_008898501.1">
    <property type="nucleotide sequence ID" value="XM_008900253.1"/>
</dbReference>
<dbReference type="AlphaFoldDB" id="W2QT37"/>
<dbReference type="VEuPathDB" id="FungiDB:PPTG_06353"/>
<dbReference type="EMBL" id="KI669569">
    <property type="protein sequence ID" value="ETN16141.1"/>
    <property type="molecule type" value="Genomic_DNA"/>
</dbReference>
<reference evidence="2" key="1">
    <citation type="submission" date="2011-12" db="EMBL/GenBank/DDBJ databases">
        <authorList>
            <consortium name="The Broad Institute Genome Sequencing Platform"/>
            <person name="Russ C."/>
            <person name="Tyler B."/>
            <person name="Panabieres F."/>
            <person name="Shan W."/>
            <person name="Tripathy S."/>
            <person name="Grunwald N."/>
            <person name="Machado M."/>
            <person name="Young S.K."/>
            <person name="Zeng Q."/>
            <person name="Gargeya S."/>
            <person name="Fitzgerald M."/>
            <person name="Haas B."/>
            <person name="Abouelleil A."/>
            <person name="Alvarado L."/>
            <person name="Arachchi H.M."/>
            <person name="Berlin A."/>
            <person name="Chapman S.B."/>
            <person name="Gearin G."/>
            <person name="Goldberg J."/>
            <person name="Griggs A."/>
            <person name="Gujja S."/>
            <person name="Hansen M."/>
            <person name="Heiman D."/>
            <person name="Howarth C."/>
            <person name="Larimer J."/>
            <person name="Lui A."/>
            <person name="MacDonald P.J.P."/>
            <person name="McCowen C."/>
            <person name="Montmayeur A."/>
            <person name="Murphy C."/>
            <person name="Neiman D."/>
            <person name="Pearson M."/>
            <person name="Priest M."/>
            <person name="Roberts A."/>
            <person name="Saif S."/>
            <person name="Shea T."/>
            <person name="Sisk P."/>
            <person name="Stolte C."/>
            <person name="Sykes S."/>
            <person name="Wortman J."/>
            <person name="Nusbaum C."/>
            <person name="Birren B."/>
        </authorList>
    </citation>
    <scope>NUCLEOTIDE SEQUENCE [LARGE SCALE GENOMIC DNA]</scope>
    <source>
        <strain evidence="2">INRA-310</strain>
    </source>
</reference>
<protein>
    <submittedName>
        <fullName evidence="1">Uncharacterized protein</fullName>
    </submittedName>
</protein>
<name>W2QT37_PHYN3</name>
<reference evidence="1 2" key="2">
    <citation type="submission" date="2013-11" db="EMBL/GenBank/DDBJ databases">
        <title>The Genome Sequence of Phytophthora parasitica INRA-310.</title>
        <authorList>
            <consortium name="The Broad Institute Genomics Platform"/>
            <person name="Russ C."/>
            <person name="Tyler B."/>
            <person name="Panabieres F."/>
            <person name="Shan W."/>
            <person name="Tripathy S."/>
            <person name="Grunwald N."/>
            <person name="Machado M."/>
            <person name="Johnson C.S."/>
            <person name="Arredondo F."/>
            <person name="Hong C."/>
            <person name="Coffey M."/>
            <person name="Young S.K."/>
            <person name="Zeng Q."/>
            <person name="Gargeya S."/>
            <person name="Fitzgerald M."/>
            <person name="Abouelleil A."/>
            <person name="Alvarado L."/>
            <person name="Chapman S.B."/>
            <person name="Gainer-Dewar J."/>
            <person name="Goldberg J."/>
            <person name="Griggs A."/>
            <person name="Gujja S."/>
            <person name="Hansen M."/>
            <person name="Howarth C."/>
            <person name="Imamovic A."/>
            <person name="Ireland A."/>
            <person name="Larimer J."/>
            <person name="McCowan C."/>
            <person name="Murphy C."/>
            <person name="Pearson M."/>
            <person name="Poon T.W."/>
            <person name="Priest M."/>
            <person name="Roberts A."/>
            <person name="Saif S."/>
            <person name="Shea T."/>
            <person name="Sykes S."/>
            <person name="Wortman J."/>
            <person name="Nusbaum C."/>
            <person name="Birren B."/>
        </authorList>
    </citation>
    <scope>NUCLEOTIDE SEQUENCE [LARGE SCALE GENOMIC DNA]</scope>
    <source>
        <strain evidence="1 2">INRA-310</strain>
    </source>
</reference>
<evidence type="ECO:0000313" key="2">
    <source>
        <dbReference type="Proteomes" id="UP000018817"/>
    </source>
</evidence>
<sequence length="215" mass="24932">MMDGTHFFEVMLDFVEQFSFDEAAAENLRIPPDNVPSQSQDESMSAAIPLSKRTNAHRKIPRTSEEKRRRRMEINERKKMLRKAGIYGDSNKVRNDRTREIAVLNQQILKLQLDRKLLQSQNTQNHCREKSENDAMIIGRSNTPLVSSVWKEQAVHQRRQREEAERDNVRLRLAVERQKKVANSLHSLLRKRASQLANECASLEDMCCHKPGTVA</sequence>
<dbReference type="STRING" id="761204.W2QT37"/>
<organism evidence="1 2">
    <name type="scientific">Phytophthora nicotianae (strain INRA-310)</name>
    <name type="common">Phytophthora parasitica</name>
    <dbReference type="NCBI Taxonomy" id="761204"/>
    <lineage>
        <taxon>Eukaryota</taxon>
        <taxon>Sar</taxon>
        <taxon>Stramenopiles</taxon>
        <taxon>Oomycota</taxon>
        <taxon>Peronosporomycetes</taxon>
        <taxon>Peronosporales</taxon>
        <taxon>Peronosporaceae</taxon>
        <taxon>Phytophthora</taxon>
    </lineage>
</organism>
<gene>
    <name evidence="1" type="ORF">PPTG_06353</name>
</gene>
<proteinExistence type="predicted"/>